<name>A0A9D1NJD0_9BACT</name>
<evidence type="ECO:0000259" key="3">
    <source>
        <dbReference type="Pfam" id="PF21317"/>
    </source>
</evidence>
<evidence type="ECO:0000256" key="1">
    <source>
        <dbReference type="ARBA" id="ARBA00022801"/>
    </source>
</evidence>
<dbReference type="Pfam" id="PF21467">
    <property type="entry name" value="BetaGal_gal-bd"/>
    <property type="match status" value="1"/>
</dbReference>
<dbReference type="PANTHER" id="PTHR23421">
    <property type="entry name" value="BETA-GALACTOSIDASE RELATED"/>
    <property type="match status" value="1"/>
</dbReference>
<dbReference type="Pfam" id="PF21317">
    <property type="entry name" value="BetaGal_ABD_1"/>
    <property type="match status" value="1"/>
</dbReference>
<keyword evidence="1" id="KW-0378">Hydrolase</keyword>
<evidence type="ECO:0000313" key="6">
    <source>
        <dbReference type="Proteomes" id="UP000886812"/>
    </source>
</evidence>
<proteinExistence type="predicted"/>
<dbReference type="InterPro" id="IPR001944">
    <property type="entry name" value="Glycoside_Hdrlase_35"/>
</dbReference>
<dbReference type="Gene3D" id="2.60.120.260">
    <property type="entry name" value="Galactose-binding domain-like"/>
    <property type="match status" value="2"/>
</dbReference>
<accession>A0A9D1NJD0</accession>
<dbReference type="GO" id="GO:0005975">
    <property type="term" value="P:carbohydrate metabolic process"/>
    <property type="evidence" value="ECO:0007669"/>
    <property type="project" value="InterPro"/>
</dbReference>
<feature type="domain" description="Beta-galactosidase galactose-binding" evidence="4">
    <location>
        <begin position="212"/>
        <end position="274"/>
    </location>
</feature>
<keyword evidence="2" id="KW-0326">Glycosidase</keyword>
<reference evidence="5" key="1">
    <citation type="submission" date="2020-10" db="EMBL/GenBank/DDBJ databases">
        <authorList>
            <person name="Gilroy R."/>
        </authorList>
    </citation>
    <scope>NUCLEOTIDE SEQUENCE</scope>
    <source>
        <strain evidence="5">10669</strain>
    </source>
</reference>
<feature type="domain" description="Beta-galactosidase 1-like first all-beta" evidence="3">
    <location>
        <begin position="77"/>
        <end position="187"/>
    </location>
</feature>
<evidence type="ECO:0000256" key="2">
    <source>
        <dbReference type="ARBA" id="ARBA00023295"/>
    </source>
</evidence>
<sequence length="312" mass="34435">SYDYGSPIDEQGRPTKEYHQYRQIIADALKGKEELPPIPAPIPVVEIADFTPEFFANLRDGLQPLGNGKKFKTAPYFEAFGQNQGLAFYRTTVPAGPAGTLDFDGIHDYAHVYLDGKLIATVDRRMKKAPVSVPAREKAGTPLEIMVEGMGHINYDNRGGSMEKDRKGIVGAVRLDGKPLGNWVVAPKPLTEASVAAAEKSARDAGALGGHFRGTFELSEVGDTFLDMSQWGKGVLYVNGHNLGRYWSRALDGRPVGPQLRLFCPAPFLKVGKNQVDVVEFEQIEARPIRGCKTRNFDMNDVKTENLNNQWD</sequence>
<dbReference type="GO" id="GO:0004553">
    <property type="term" value="F:hydrolase activity, hydrolyzing O-glycosyl compounds"/>
    <property type="evidence" value="ECO:0007669"/>
    <property type="project" value="InterPro"/>
</dbReference>
<reference evidence="5" key="2">
    <citation type="journal article" date="2021" name="PeerJ">
        <title>Extensive microbial diversity within the chicken gut microbiome revealed by metagenomics and culture.</title>
        <authorList>
            <person name="Gilroy R."/>
            <person name="Ravi A."/>
            <person name="Getino M."/>
            <person name="Pursley I."/>
            <person name="Horton D.L."/>
            <person name="Alikhan N.F."/>
            <person name="Baker D."/>
            <person name="Gharbi K."/>
            <person name="Hall N."/>
            <person name="Watson M."/>
            <person name="Adriaenssens E.M."/>
            <person name="Foster-Nyarko E."/>
            <person name="Jarju S."/>
            <person name="Secka A."/>
            <person name="Antonio M."/>
            <person name="Oren A."/>
            <person name="Chaudhuri R.R."/>
            <person name="La Ragione R."/>
            <person name="Hildebrand F."/>
            <person name="Pallen M.J."/>
        </authorList>
    </citation>
    <scope>NUCLEOTIDE SEQUENCE</scope>
    <source>
        <strain evidence="5">10669</strain>
    </source>
</reference>
<evidence type="ECO:0000313" key="5">
    <source>
        <dbReference type="EMBL" id="HIV04170.1"/>
    </source>
</evidence>
<dbReference type="InterPro" id="IPR048913">
    <property type="entry name" value="BetaGal_gal-bd"/>
</dbReference>
<evidence type="ECO:0008006" key="7">
    <source>
        <dbReference type="Google" id="ProtNLM"/>
    </source>
</evidence>
<gene>
    <name evidence="5" type="ORF">IAC75_03335</name>
</gene>
<dbReference type="Proteomes" id="UP000886812">
    <property type="component" value="Unassembled WGS sequence"/>
</dbReference>
<dbReference type="EMBL" id="DVOG01000085">
    <property type="protein sequence ID" value="HIV04170.1"/>
    <property type="molecule type" value="Genomic_DNA"/>
</dbReference>
<dbReference type="InterPro" id="IPR008979">
    <property type="entry name" value="Galactose-bd-like_sf"/>
</dbReference>
<comment type="caution">
    <text evidence="5">The sequence shown here is derived from an EMBL/GenBank/DDBJ whole genome shotgun (WGS) entry which is preliminary data.</text>
</comment>
<protein>
    <recommendedName>
        <fullName evidence="7">Beta-galactosidase</fullName>
    </recommendedName>
</protein>
<dbReference type="SUPFAM" id="SSF49785">
    <property type="entry name" value="Galactose-binding domain-like"/>
    <property type="match status" value="2"/>
</dbReference>
<dbReference type="AlphaFoldDB" id="A0A9D1NJD0"/>
<feature type="non-terminal residue" evidence="5">
    <location>
        <position position="1"/>
    </location>
</feature>
<evidence type="ECO:0000259" key="4">
    <source>
        <dbReference type="Pfam" id="PF21467"/>
    </source>
</evidence>
<organism evidence="5 6">
    <name type="scientific">Candidatus Spyradosoma merdigallinarum</name>
    <dbReference type="NCBI Taxonomy" id="2840950"/>
    <lineage>
        <taxon>Bacteria</taxon>
        <taxon>Pseudomonadati</taxon>
        <taxon>Verrucomicrobiota</taxon>
        <taxon>Opitutia</taxon>
        <taxon>Opitutia incertae sedis</taxon>
        <taxon>Candidatus Spyradosoma</taxon>
    </lineage>
</organism>
<dbReference type="InterPro" id="IPR048912">
    <property type="entry name" value="BetaGal1-like_ABD1"/>
</dbReference>